<keyword evidence="3" id="KW-1185">Reference proteome</keyword>
<gene>
    <name evidence="2" type="ORF">DY000_02059359</name>
</gene>
<protein>
    <submittedName>
        <fullName evidence="2">Uncharacterized protein</fullName>
    </submittedName>
</protein>
<dbReference type="PANTHER" id="PTHR42780:SF2">
    <property type="entry name" value="ISOLEUCINE--TRNA LIGASE"/>
    <property type="match status" value="1"/>
</dbReference>
<evidence type="ECO:0000256" key="1">
    <source>
        <dbReference type="SAM" id="MobiDB-lite"/>
    </source>
</evidence>
<sequence>MAISEALSLMYLPQIHVFIDGDSDFVMLIRRLQISILIKTKVLFSLEPALDFLQCHSKTDRHLIKSVCNGDNVNKTLFCSLTLNEDNWHGEANDTKVLVISLESALPFSVLCTALYRVTRFTESLDKQWNQGFNPLILLGTFIFCNDTLKYASLKAEPDFSQWGLVAKQVREISQQDILRFEEAGKVTIAGHTLELTDIKIVRVFKRYGLKDTEIDANGDGTGLVTLSISFVYIFDLITGARSTVNDITFALVNDEGDVLVLLDLRPDDSFMKQVMFWCFPCVIYRLQKLRKKSGLEPTDFVEVYIESLDVSVLQQVLSSQDQYIKDTIGSSLLPSTLMPSHALSFKISLVKFNKGALSSVTTCVEREQLLQGRKLQRNPTRLSYVARRINSKDDQKRGHQKFEGPSAPEDKK</sequence>
<evidence type="ECO:0000313" key="3">
    <source>
        <dbReference type="Proteomes" id="UP000266723"/>
    </source>
</evidence>
<dbReference type="EMBL" id="QGKV02001556">
    <property type="protein sequence ID" value="KAF3518094.1"/>
    <property type="molecule type" value="Genomic_DNA"/>
</dbReference>
<feature type="compositionally biased region" description="Basic and acidic residues" evidence="1">
    <location>
        <begin position="391"/>
        <end position="413"/>
    </location>
</feature>
<organism evidence="2 3">
    <name type="scientific">Brassica cretica</name>
    <name type="common">Mustard</name>
    <dbReference type="NCBI Taxonomy" id="69181"/>
    <lineage>
        <taxon>Eukaryota</taxon>
        <taxon>Viridiplantae</taxon>
        <taxon>Streptophyta</taxon>
        <taxon>Embryophyta</taxon>
        <taxon>Tracheophyta</taxon>
        <taxon>Spermatophyta</taxon>
        <taxon>Magnoliopsida</taxon>
        <taxon>eudicotyledons</taxon>
        <taxon>Gunneridae</taxon>
        <taxon>Pentapetalae</taxon>
        <taxon>rosids</taxon>
        <taxon>malvids</taxon>
        <taxon>Brassicales</taxon>
        <taxon>Brassicaceae</taxon>
        <taxon>Brassiceae</taxon>
        <taxon>Brassica</taxon>
    </lineage>
</organism>
<proteinExistence type="predicted"/>
<dbReference type="InterPro" id="IPR023586">
    <property type="entry name" value="Ile-tRNA-ligase_type2"/>
</dbReference>
<dbReference type="Proteomes" id="UP000266723">
    <property type="component" value="Unassembled WGS sequence"/>
</dbReference>
<comment type="caution">
    <text evidence="2">The sequence shown here is derived from an EMBL/GenBank/DDBJ whole genome shotgun (WGS) entry which is preliminary data.</text>
</comment>
<accession>A0ABQ7AVQ2</accession>
<evidence type="ECO:0000313" key="2">
    <source>
        <dbReference type="EMBL" id="KAF3518094.1"/>
    </source>
</evidence>
<feature type="region of interest" description="Disordered" evidence="1">
    <location>
        <begin position="387"/>
        <end position="413"/>
    </location>
</feature>
<name>A0ABQ7AVQ2_BRACR</name>
<reference evidence="2 3" key="1">
    <citation type="journal article" date="2020" name="BMC Genomics">
        <title>Intraspecific diversification of the crop wild relative Brassica cretica Lam. using demographic model selection.</title>
        <authorList>
            <person name="Kioukis A."/>
            <person name="Michalopoulou V.A."/>
            <person name="Briers L."/>
            <person name="Pirintsos S."/>
            <person name="Studholme D.J."/>
            <person name="Pavlidis P."/>
            <person name="Sarris P.F."/>
        </authorList>
    </citation>
    <scope>NUCLEOTIDE SEQUENCE [LARGE SCALE GENOMIC DNA]</scope>
    <source>
        <strain evidence="3">cv. PFS-1207/04</strain>
    </source>
</reference>
<dbReference type="PANTHER" id="PTHR42780">
    <property type="entry name" value="SOLEUCYL-TRNA SYNTHETASE"/>
    <property type="match status" value="1"/>
</dbReference>